<name>A0ABQ5SX82_9ACTN</name>
<sequence length="117" mass="13407">MTTSLEATPLPYPQQPPRREREYPPTPHAPHSEATRAYRSSYDLGVRHFGTMSWDIVSHYAAGLKPGSPDQRGYRDGVTAAWRRAQKAKAVDPEIIRCERTESAEQRRRVAENDRPY</sequence>
<accession>A0ABQ5SX82</accession>
<evidence type="ECO:0000313" key="3">
    <source>
        <dbReference type="Proteomes" id="UP001142292"/>
    </source>
</evidence>
<dbReference type="Proteomes" id="UP001142292">
    <property type="component" value="Unassembled WGS sequence"/>
</dbReference>
<evidence type="ECO:0000313" key="2">
    <source>
        <dbReference type="EMBL" id="GLJ67531.1"/>
    </source>
</evidence>
<dbReference type="EMBL" id="BSEL01000004">
    <property type="protein sequence ID" value="GLJ67531.1"/>
    <property type="molecule type" value="Genomic_DNA"/>
</dbReference>
<comment type="caution">
    <text evidence="2">The sequence shown here is derived from an EMBL/GenBank/DDBJ whole genome shotgun (WGS) entry which is preliminary data.</text>
</comment>
<protein>
    <submittedName>
        <fullName evidence="2">Uncharacterized protein</fullName>
    </submittedName>
</protein>
<feature type="region of interest" description="Disordered" evidence="1">
    <location>
        <begin position="1"/>
        <end position="36"/>
    </location>
</feature>
<proteinExistence type="predicted"/>
<gene>
    <name evidence="2" type="ORF">GCM10017579_15670</name>
</gene>
<reference evidence="2" key="1">
    <citation type="journal article" date="2014" name="Int. J. Syst. Evol. Microbiol.">
        <title>Complete genome of a new Firmicutes species belonging to the dominant human colonic microbiota ('Ruminococcus bicirculans') reveals two chromosomes and a selective capacity to utilize plant glucans.</title>
        <authorList>
            <consortium name="NISC Comparative Sequencing Program"/>
            <person name="Wegmann U."/>
            <person name="Louis P."/>
            <person name="Goesmann A."/>
            <person name="Henrissat B."/>
            <person name="Duncan S.H."/>
            <person name="Flint H.J."/>
        </authorList>
    </citation>
    <scope>NUCLEOTIDE SEQUENCE</scope>
    <source>
        <strain evidence="2">VKM Ac-1246</strain>
    </source>
</reference>
<reference evidence="2" key="2">
    <citation type="submission" date="2023-01" db="EMBL/GenBank/DDBJ databases">
        <authorList>
            <person name="Sun Q."/>
            <person name="Evtushenko L."/>
        </authorList>
    </citation>
    <scope>NUCLEOTIDE SEQUENCE</scope>
    <source>
        <strain evidence="2">VKM Ac-1246</strain>
    </source>
</reference>
<organism evidence="2 3">
    <name type="scientific">Nocardioides luteus</name>
    <dbReference type="NCBI Taxonomy" id="1844"/>
    <lineage>
        <taxon>Bacteria</taxon>
        <taxon>Bacillati</taxon>
        <taxon>Actinomycetota</taxon>
        <taxon>Actinomycetes</taxon>
        <taxon>Propionibacteriales</taxon>
        <taxon>Nocardioidaceae</taxon>
        <taxon>Nocardioides</taxon>
    </lineage>
</organism>
<evidence type="ECO:0000256" key="1">
    <source>
        <dbReference type="SAM" id="MobiDB-lite"/>
    </source>
</evidence>
<keyword evidence="3" id="KW-1185">Reference proteome</keyword>